<protein>
    <submittedName>
        <fullName evidence="1">Nucelotide kinase</fullName>
    </submittedName>
</protein>
<keyword evidence="1" id="KW-0418">Kinase</keyword>
<dbReference type="GO" id="GO:0016301">
    <property type="term" value="F:kinase activity"/>
    <property type="evidence" value="ECO:0007669"/>
    <property type="project" value="UniProtKB-KW"/>
</dbReference>
<dbReference type="EMBL" id="BK014892">
    <property type="protein sequence ID" value="DAD80946.1"/>
    <property type="molecule type" value="Genomic_DNA"/>
</dbReference>
<dbReference type="InterPro" id="IPR021739">
    <property type="entry name" value="SaV-like"/>
</dbReference>
<proteinExistence type="predicted"/>
<evidence type="ECO:0000313" key="1">
    <source>
        <dbReference type="EMBL" id="DAD80946.1"/>
    </source>
</evidence>
<organism evidence="1">
    <name type="scientific">Podoviridae sp. ct9P15</name>
    <dbReference type="NCBI Taxonomy" id="2826543"/>
    <lineage>
        <taxon>Viruses</taxon>
        <taxon>Duplodnaviria</taxon>
        <taxon>Heunggongvirae</taxon>
        <taxon>Uroviricota</taxon>
        <taxon>Caudoviricetes</taxon>
    </lineage>
</organism>
<accession>A0A8S5MFE7</accession>
<keyword evidence="1" id="KW-0808">Transferase</keyword>
<dbReference type="Pfam" id="PF11753">
    <property type="entry name" value="DUF3310"/>
    <property type="match status" value="1"/>
</dbReference>
<reference evidence="1" key="1">
    <citation type="journal article" date="2021" name="Proc. Natl. Acad. Sci. U.S.A.">
        <title>A Catalog of Tens of Thousands of Viruses from Human Metagenomes Reveals Hidden Associations with Chronic Diseases.</title>
        <authorList>
            <person name="Tisza M.J."/>
            <person name="Buck C.B."/>
        </authorList>
    </citation>
    <scope>NUCLEOTIDE SEQUENCE</scope>
    <source>
        <strain evidence="1">Ct9P15</strain>
    </source>
</reference>
<sequence>MTDLVNHPQHYAEHYDHEVIELTQHLSFCLGNAVKYILRAPFKGTELLDLQKAEWYVRRMVDEFSADECRAQVIARRGNFSSILCSFRNALVTELVLACGRGDKTSLNAVLSDLRENINRRK</sequence>
<name>A0A8S5MFE7_9CAUD</name>